<keyword evidence="9" id="KW-0472">Membrane</keyword>
<reference evidence="10 11" key="1">
    <citation type="submission" date="2020-08" db="EMBL/GenBank/DDBJ databases">
        <title>Aphidius gifuensis genome sequencing and assembly.</title>
        <authorList>
            <person name="Du Z."/>
        </authorList>
    </citation>
    <scope>NUCLEOTIDE SEQUENCE [LARGE SCALE GENOMIC DNA]</scope>
    <source>
        <strain evidence="10">YNYX2018</strain>
        <tissue evidence="10">Adults</tissue>
    </source>
</reference>
<gene>
    <name evidence="10" type="ORF">HCN44_008325</name>
</gene>
<evidence type="ECO:0000256" key="2">
    <source>
        <dbReference type="ARBA" id="ARBA00008317"/>
    </source>
</evidence>
<comment type="caution">
    <text evidence="10">The sequence shown here is derived from an EMBL/GenBank/DDBJ whole genome shotgun (WGS) entry which is preliminary data.</text>
</comment>
<evidence type="ECO:0000256" key="3">
    <source>
        <dbReference type="ARBA" id="ARBA00014109"/>
    </source>
</evidence>
<dbReference type="GO" id="GO:0005743">
    <property type="term" value="C:mitochondrial inner membrane"/>
    <property type="evidence" value="ECO:0007669"/>
    <property type="project" value="UniProtKB-SubCell"/>
</dbReference>
<proteinExistence type="inferred from homology"/>
<dbReference type="PANTHER" id="PTHR13094:SF1">
    <property type="entry name" value="NADH DEHYDROGENASE [UBIQUINONE] 1 BETA SUBCOMPLEX SUBUNIT 10"/>
    <property type="match status" value="1"/>
</dbReference>
<evidence type="ECO:0000313" key="11">
    <source>
        <dbReference type="Proteomes" id="UP000639338"/>
    </source>
</evidence>
<comment type="similarity">
    <text evidence="2">Belongs to the complex I NDUFB10 subunit family.</text>
</comment>
<keyword evidence="8" id="KW-0496">Mitochondrion</keyword>
<keyword evidence="4" id="KW-0813">Transport</keyword>
<dbReference type="EMBL" id="JACMRX010000005">
    <property type="protein sequence ID" value="KAF7989651.1"/>
    <property type="molecule type" value="Genomic_DNA"/>
</dbReference>
<evidence type="ECO:0000256" key="6">
    <source>
        <dbReference type="ARBA" id="ARBA00022792"/>
    </source>
</evidence>
<evidence type="ECO:0000256" key="7">
    <source>
        <dbReference type="ARBA" id="ARBA00022982"/>
    </source>
</evidence>
<dbReference type="AlphaFoldDB" id="A0A834XMU1"/>
<comment type="subcellular location">
    <subcellularLocation>
        <location evidence="1">Mitochondrion inner membrane</location>
        <topology evidence="1">Peripheral membrane protein</topology>
        <orientation evidence="1">Matrix side</orientation>
    </subcellularLocation>
</comment>
<name>A0A834XMU1_APHGI</name>
<keyword evidence="7" id="KW-0249">Electron transport</keyword>
<dbReference type="InterPro" id="IPR039993">
    <property type="entry name" value="NDUFB10"/>
</dbReference>
<evidence type="ECO:0000313" key="10">
    <source>
        <dbReference type="EMBL" id="KAF7989651.1"/>
    </source>
</evidence>
<organism evidence="10 11">
    <name type="scientific">Aphidius gifuensis</name>
    <name type="common">Parasitoid wasp</name>
    <dbReference type="NCBI Taxonomy" id="684658"/>
    <lineage>
        <taxon>Eukaryota</taxon>
        <taxon>Metazoa</taxon>
        <taxon>Ecdysozoa</taxon>
        <taxon>Arthropoda</taxon>
        <taxon>Hexapoda</taxon>
        <taxon>Insecta</taxon>
        <taxon>Pterygota</taxon>
        <taxon>Neoptera</taxon>
        <taxon>Endopterygota</taxon>
        <taxon>Hymenoptera</taxon>
        <taxon>Apocrita</taxon>
        <taxon>Ichneumonoidea</taxon>
        <taxon>Braconidae</taxon>
        <taxon>Aphidiinae</taxon>
        <taxon>Aphidius</taxon>
    </lineage>
</organism>
<dbReference type="PANTHER" id="PTHR13094">
    <property type="entry name" value="NADH-UBIQUINONE OXIDOREDUCTASE PDSW SUBUNIT"/>
    <property type="match status" value="1"/>
</dbReference>
<dbReference type="Proteomes" id="UP000639338">
    <property type="component" value="Unassembled WGS sequence"/>
</dbReference>
<keyword evidence="11" id="KW-1185">Reference proteome</keyword>
<keyword evidence="6" id="KW-0999">Mitochondrion inner membrane</keyword>
<dbReference type="InterPro" id="IPR019377">
    <property type="entry name" value="NADH_UbQ_OxRdtase_su10"/>
</dbReference>
<evidence type="ECO:0000256" key="5">
    <source>
        <dbReference type="ARBA" id="ARBA00022660"/>
    </source>
</evidence>
<dbReference type="GO" id="GO:0045271">
    <property type="term" value="C:respiratory chain complex I"/>
    <property type="evidence" value="ECO:0007669"/>
    <property type="project" value="UniProtKB-ARBA"/>
</dbReference>
<dbReference type="OrthoDB" id="6017729at2759"/>
<sequence>MAKVDPISRFIDSIYSVLEKPVIFFREKIVEPNQQQYPWYHRKYRRVPTIDECYTDDVVCHFEANNQYTRDKLVDSEILSILRQRHEDCQIYNWEDRDVCDHLYEIYEQNAASYMAKHGDLGAYPNVRNAFMKQKHRMIWERRHGPVGTGMKNQENVKT</sequence>
<accession>A0A834XMU1</accession>
<evidence type="ECO:0000256" key="9">
    <source>
        <dbReference type="ARBA" id="ARBA00023136"/>
    </source>
</evidence>
<keyword evidence="5" id="KW-0679">Respiratory chain</keyword>
<evidence type="ECO:0000256" key="1">
    <source>
        <dbReference type="ARBA" id="ARBA00004443"/>
    </source>
</evidence>
<protein>
    <recommendedName>
        <fullName evidence="3">NADH dehydrogenase [ubiquinone] 1 beta subcomplex subunit 10</fullName>
    </recommendedName>
</protein>
<evidence type="ECO:0000256" key="4">
    <source>
        <dbReference type="ARBA" id="ARBA00022448"/>
    </source>
</evidence>
<dbReference type="Pfam" id="PF10249">
    <property type="entry name" value="NDUFB10"/>
    <property type="match status" value="1"/>
</dbReference>
<evidence type="ECO:0000256" key="8">
    <source>
        <dbReference type="ARBA" id="ARBA00023128"/>
    </source>
</evidence>